<dbReference type="CDD" id="cd06579">
    <property type="entry name" value="TM_PBP1_transp_AraH_like"/>
    <property type="match status" value="1"/>
</dbReference>
<gene>
    <name evidence="9" type="ORF">ACFPQB_20010</name>
</gene>
<dbReference type="InterPro" id="IPR001851">
    <property type="entry name" value="ABC_transp_permease"/>
</dbReference>
<feature type="transmembrane region" description="Helical" evidence="8">
    <location>
        <begin position="12"/>
        <end position="28"/>
    </location>
</feature>
<accession>A0ABW0ZLF2</accession>
<keyword evidence="10" id="KW-1185">Reference proteome</keyword>
<reference evidence="10" key="1">
    <citation type="journal article" date="2019" name="Int. J. Syst. Evol. Microbiol.">
        <title>The Global Catalogue of Microorganisms (GCM) 10K type strain sequencing project: providing services to taxonomists for standard genome sequencing and annotation.</title>
        <authorList>
            <consortium name="The Broad Institute Genomics Platform"/>
            <consortium name="The Broad Institute Genome Sequencing Center for Infectious Disease"/>
            <person name="Wu L."/>
            <person name="Ma J."/>
        </authorList>
    </citation>
    <scope>NUCLEOTIDE SEQUENCE [LARGE SCALE GENOMIC DNA]</scope>
    <source>
        <strain evidence="10">YIM 94188</strain>
    </source>
</reference>
<feature type="transmembrane region" description="Helical" evidence="8">
    <location>
        <begin position="290"/>
        <end position="309"/>
    </location>
</feature>
<keyword evidence="3" id="KW-1003">Cell membrane</keyword>
<organism evidence="9 10">
    <name type="scientific">Nocardioides vastitatis</name>
    <dbReference type="NCBI Taxonomy" id="2568655"/>
    <lineage>
        <taxon>Bacteria</taxon>
        <taxon>Bacillati</taxon>
        <taxon>Actinomycetota</taxon>
        <taxon>Actinomycetes</taxon>
        <taxon>Propionibacteriales</taxon>
        <taxon>Nocardioidaceae</taxon>
        <taxon>Nocardioides</taxon>
    </lineage>
</organism>
<evidence type="ECO:0000313" key="9">
    <source>
        <dbReference type="EMBL" id="MFC5731207.1"/>
    </source>
</evidence>
<keyword evidence="6 8" id="KW-1133">Transmembrane helix</keyword>
<evidence type="ECO:0000256" key="5">
    <source>
        <dbReference type="ARBA" id="ARBA00022692"/>
    </source>
</evidence>
<evidence type="ECO:0000256" key="8">
    <source>
        <dbReference type="SAM" id="Phobius"/>
    </source>
</evidence>
<sequence length="327" mass="34534">MWRTLDPRKVSALYVLLVIVVIFSIWVPDTFLQVATVRQVLNSNAVIGLAALSLAIPLAARVFDLSFAFTMSLSGVTAAHFIADKDWPVWLAVGAALLVALLVGVINAVVVVIMRVDSMIGTLATGSIIQAFITYVTNELPITNAKLFGTFSDIGQKDIGGFILPVYYVLAIAAVTWFVMEHTPLGRRIYATGFNMEAARLTGIKTKRIQFCSLLASAVVAGWAGVVLAAVLGTGSPTAGTPYLLPAFAAAFLGATQIKPGRFNARGTVLGVVTLGAGITGLSLATAPTWAANMFTGIVLIAALATTTVQRKPKTPGAGWRSRLRRS</sequence>
<feature type="transmembrane region" description="Helical" evidence="8">
    <location>
        <begin position="40"/>
        <end position="58"/>
    </location>
</feature>
<proteinExistence type="predicted"/>
<keyword evidence="7 8" id="KW-0472">Membrane</keyword>
<evidence type="ECO:0000256" key="1">
    <source>
        <dbReference type="ARBA" id="ARBA00004651"/>
    </source>
</evidence>
<feature type="transmembrane region" description="Helical" evidence="8">
    <location>
        <begin position="238"/>
        <end position="255"/>
    </location>
</feature>
<evidence type="ECO:0000256" key="6">
    <source>
        <dbReference type="ARBA" id="ARBA00022989"/>
    </source>
</evidence>
<feature type="transmembrane region" description="Helical" evidence="8">
    <location>
        <begin position="267"/>
        <end position="284"/>
    </location>
</feature>
<comment type="caution">
    <text evidence="9">The sequence shown here is derived from an EMBL/GenBank/DDBJ whole genome shotgun (WGS) entry which is preliminary data.</text>
</comment>
<keyword evidence="5 8" id="KW-0812">Transmembrane</keyword>
<dbReference type="EMBL" id="JBHSNS010000013">
    <property type="protein sequence ID" value="MFC5731207.1"/>
    <property type="molecule type" value="Genomic_DNA"/>
</dbReference>
<feature type="transmembrane region" description="Helical" evidence="8">
    <location>
        <begin position="89"/>
        <end position="113"/>
    </location>
</feature>
<evidence type="ECO:0000256" key="2">
    <source>
        <dbReference type="ARBA" id="ARBA00022448"/>
    </source>
</evidence>
<dbReference type="Pfam" id="PF02653">
    <property type="entry name" value="BPD_transp_2"/>
    <property type="match status" value="1"/>
</dbReference>
<feature type="transmembrane region" description="Helical" evidence="8">
    <location>
        <begin position="211"/>
        <end position="232"/>
    </location>
</feature>
<keyword evidence="4" id="KW-0997">Cell inner membrane</keyword>
<dbReference type="PANTHER" id="PTHR32196">
    <property type="entry name" value="ABC TRANSPORTER PERMEASE PROTEIN YPHD-RELATED-RELATED"/>
    <property type="match status" value="1"/>
</dbReference>
<evidence type="ECO:0000256" key="7">
    <source>
        <dbReference type="ARBA" id="ARBA00023136"/>
    </source>
</evidence>
<evidence type="ECO:0000256" key="3">
    <source>
        <dbReference type="ARBA" id="ARBA00022475"/>
    </source>
</evidence>
<dbReference type="PANTHER" id="PTHR32196:SF21">
    <property type="entry name" value="ABC TRANSPORTER PERMEASE PROTEIN YPHD-RELATED"/>
    <property type="match status" value="1"/>
</dbReference>
<feature type="transmembrane region" description="Helical" evidence="8">
    <location>
        <begin position="159"/>
        <end position="180"/>
    </location>
</feature>
<evidence type="ECO:0000256" key="4">
    <source>
        <dbReference type="ARBA" id="ARBA00022519"/>
    </source>
</evidence>
<dbReference type="RefSeq" id="WP_168798373.1">
    <property type="nucleotide sequence ID" value="NZ_JBHSNS010000013.1"/>
</dbReference>
<dbReference type="Proteomes" id="UP001596072">
    <property type="component" value="Unassembled WGS sequence"/>
</dbReference>
<keyword evidence="2" id="KW-0813">Transport</keyword>
<evidence type="ECO:0000313" key="10">
    <source>
        <dbReference type="Proteomes" id="UP001596072"/>
    </source>
</evidence>
<name>A0ABW0ZLF2_9ACTN</name>
<comment type="subcellular location">
    <subcellularLocation>
        <location evidence="1">Cell membrane</location>
        <topology evidence="1">Multi-pass membrane protein</topology>
    </subcellularLocation>
</comment>
<protein>
    <submittedName>
        <fullName evidence="9">ABC transporter permease</fullName>
    </submittedName>
</protein>
<feature type="transmembrane region" description="Helical" evidence="8">
    <location>
        <begin position="120"/>
        <end position="137"/>
    </location>
</feature>